<name>A0A1C5J3X4_9ACTN</name>
<protein>
    <submittedName>
        <fullName evidence="1">Uncharacterized protein</fullName>
    </submittedName>
</protein>
<organism evidence="1 2">
    <name type="scientific">Micromonospora coxensis</name>
    <dbReference type="NCBI Taxonomy" id="356852"/>
    <lineage>
        <taxon>Bacteria</taxon>
        <taxon>Bacillati</taxon>
        <taxon>Actinomycetota</taxon>
        <taxon>Actinomycetes</taxon>
        <taxon>Micromonosporales</taxon>
        <taxon>Micromonosporaceae</taxon>
        <taxon>Micromonospora</taxon>
    </lineage>
</organism>
<evidence type="ECO:0000313" key="1">
    <source>
        <dbReference type="EMBL" id="SCG65265.1"/>
    </source>
</evidence>
<dbReference type="Proteomes" id="UP000198215">
    <property type="component" value="Chromosome I"/>
</dbReference>
<sequence>MSDVIAVALIASLSTLLGAGLSGFMGLRIARQQIGGQVADAREARSAQRRATRDALRRDAYVRFLSACDHAYRQLDQRWRESESQAPAAGYDDVYAAVRAVDEAYNLILLEGPAAVATAGARVVESVNAENATLRQLVNAAPATGVPPVARHTAERRELIGARIETRDAFVDAARAALAD</sequence>
<dbReference type="RefSeq" id="WP_157745045.1">
    <property type="nucleotide sequence ID" value="NZ_LT607753.1"/>
</dbReference>
<accession>A0A1C5J3X4</accession>
<dbReference type="AlphaFoldDB" id="A0A1C5J3X4"/>
<keyword evidence="2" id="KW-1185">Reference proteome</keyword>
<gene>
    <name evidence="1" type="ORF">GA0070614_3926</name>
</gene>
<proteinExistence type="predicted"/>
<dbReference type="EMBL" id="LT607753">
    <property type="protein sequence ID" value="SCG65265.1"/>
    <property type="molecule type" value="Genomic_DNA"/>
</dbReference>
<dbReference type="OrthoDB" id="3405682at2"/>
<reference evidence="2" key="1">
    <citation type="submission" date="2016-06" db="EMBL/GenBank/DDBJ databases">
        <authorList>
            <person name="Varghese N."/>
            <person name="Submissions Spin"/>
        </authorList>
    </citation>
    <scope>NUCLEOTIDE SEQUENCE [LARGE SCALE GENOMIC DNA]</scope>
    <source>
        <strain evidence="2">DSM 45161</strain>
    </source>
</reference>
<evidence type="ECO:0000313" key="2">
    <source>
        <dbReference type="Proteomes" id="UP000198215"/>
    </source>
</evidence>